<gene>
    <name evidence="2" type="ORF">HETSPECPRED_007999</name>
</gene>
<organism evidence="2 3">
    <name type="scientific">Heterodermia speciosa</name>
    <dbReference type="NCBI Taxonomy" id="116794"/>
    <lineage>
        <taxon>Eukaryota</taxon>
        <taxon>Fungi</taxon>
        <taxon>Dikarya</taxon>
        <taxon>Ascomycota</taxon>
        <taxon>Pezizomycotina</taxon>
        <taxon>Lecanoromycetes</taxon>
        <taxon>OSLEUM clade</taxon>
        <taxon>Lecanoromycetidae</taxon>
        <taxon>Caliciales</taxon>
        <taxon>Physciaceae</taxon>
        <taxon>Heterodermia</taxon>
    </lineage>
</organism>
<evidence type="ECO:0000313" key="3">
    <source>
        <dbReference type="Proteomes" id="UP000664521"/>
    </source>
</evidence>
<dbReference type="AlphaFoldDB" id="A0A8H3EMH7"/>
<accession>A0A8H3EMH7</accession>
<feature type="compositionally biased region" description="Polar residues" evidence="1">
    <location>
        <begin position="73"/>
        <end position="82"/>
    </location>
</feature>
<reference evidence="2" key="1">
    <citation type="submission" date="2021-03" db="EMBL/GenBank/DDBJ databases">
        <authorList>
            <person name="Tagirdzhanova G."/>
        </authorList>
    </citation>
    <scope>NUCLEOTIDE SEQUENCE</scope>
</reference>
<sequence length="806" mass="81252">MSYKIDVLEDVDANTEICSSGITVTGAYSATSRTPAPASQPTQSTVHATPKPSQTPSPTTSQSKSTAEEDGHTQQGHESAIESSHTIIDHAPSTWIASSEETTKTIGTNMPASNPVLTLGGSQYTRNSQSEIILPGLTLKPGQAATVSNTPISFDSAGSYAIVGTKTQSLTPAFAPDAPEAPAVLTIQGASYTVDQDSNHFVINGMTLHPGSTITVAGTPVALGPDGSYAVVGTKTQPLTVATLNGDAAPVIIVAGTPYTQQSDSGYIIAGQTLSKGGKITVAGSVVSWVSVRKSAAGDFSAGHFITAAPVASIQPKPVLTFGGSTYTARPDSHDFVIDGQTLTQGGEITVSGVDISYPTDSYIVVGSSTQQLGATRAAKLTFAGSTFTADAHGDFVIDGQTLTQGGEITVSDVGISYPTGSYIVVGSSTQQLETTGAAELTFAGSTFTADAYGDFVVEGQTLKPGGVINIDGTAISYATDGAGVIIGSETEFFAVPTGQEPTITFEGSTYTAGAASDFVIGGQTLTPGSAITVDGVPLSYAADGHDVVVGSQTQYFATDADYGSAITFEGSTYTANAAGDFVIAGQTLTPGGVITVDGTPISYDADGKDVVVGSETQYLATGTELGAAITFEGSTYTANVAGDFVIAGQTLTPGGVITVDGTPISYDSDGKDVVVGSETQYLATGTEFGATITFEGSTYTANVAGDFVIAGETLTPGGVITVDGTPISYAADESDVVVGTSTEAVGLGSYIIGGFGSGFGTATTAGGSNYTGAVFAGRAAGQYDSLLSWRGVVLVGSVVIVSITL</sequence>
<protein>
    <submittedName>
        <fullName evidence="2">Uncharacterized protein</fullName>
    </submittedName>
</protein>
<feature type="compositionally biased region" description="Low complexity" evidence="1">
    <location>
        <begin position="49"/>
        <end position="65"/>
    </location>
</feature>
<comment type="caution">
    <text evidence="2">The sequence shown here is derived from an EMBL/GenBank/DDBJ whole genome shotgun (WGS) entry which is preliminary data.</text>
</comment>
<dbReference type="Proteomes" id="UP000664521">
    <property type="component" value="Unassembled WGS sequence"/>
</dbReference>
<name>A0A8H3EMH7_9LECA</name>
<proteinExistence type="predicted"/>
<evidence type="ECO:0000313" key="2">
    <source>
        <dbReference type="EMBL" id="CAF9908148.1"/>
    </source>
</evidence>
<dbReference type="EMBL" id="CAJPDS010000006">
    <property type="protein sequence ID" value="CAF9908148.1"/>
    <property type="molecule type" value="Genomic_DNA"/>
</dbReference>
<keyword evidence="3" id="KW-1185">Reference proteome</keyword>
<feature type="compositionally biased region" description="Polar residues" evidence="1">
    <location>
        <begin position="31"/>
        <end position="47"/>
    </location>
</feature>
<feature type="region of interest" description="Disordered" evidence="1">
    <location>
        <begin position="31"/>
        <end position="82"/>
    </location>
</feature>
<evidence type="ECO:0000256" key="1">
    <source>
        <dbReference type="SAM" id="MobiDB-lite"/>
    </source>
</evidence>
<dbReference type="OrthoDB" id="3944128at2759"/>